<feature type="domain" description="ABC transmembrane type-1" evidence="14">
    <location>
        <begin position="928"/>
        <end position="1112"/>
    </location>
</feature>
<comment type="similarity">
    <text evidence="2">Belongs to the ABC transporter superfamily. ABCC family. Conjugate transporter (TC 3.A.1.208) subfamily.</text>
</comment>
<keyword evidence="7" id="KW-0067">ATP-binding</keyword>
<dbReference type="PROSITE" id="PS50893">
    <property type="entry name" value="ABC_TRANSPORTER_2"/>
    <property type="match status" value="2"/>
</dbReference>
<feature type="region of interest" description="Disordered" evidence="11">
    <location>
        <begin position="183"/>
        <end position="205"/>
    </location>
</feature>
<comment type="subcellular location">
    <subcellularLocation>
        <location evidence="1">Membrane</location>
        <topology evidence="1">Multi-pass membrane protein</topology>
    </subcellularLocation>
</comment>
<dbReference type="Pfam" id="PF00005">
    <property type="entry name" value="ABC_tran"/>
    <property type="match status" value="2"/>
</dbReference>
<dbReference type="SUPFAM" id="SSF90123">
    <property type="entry name" value="ABC transporter transmembrane region"/>
    <property type="match status" value="2"/>
</dbReference>
<protein>
    <recommendedName>
        <fullName evidence="17">ATP-dependent bile acid permease</fullName>
    </recommendedName>
</protein>
<dbReference type="PANTHER" id="PTHR24223">
    <property type="entry name" value="ATP-BINDING CASSETTE SUB-FAMILY C"/>
    <property type="match status" value="1"/>
</dbReference>
<dbReference type="GO" id="GO:0016020">
    <property type="term" value="C:membrane"/>
    <property type="evidence" value="ECO:0007669"/>
    <property type="project" value="UniProtKB-SubCell"/>
</dbReference>
<evidence type="ECO:0000256" key="3">
    <source>
        <dbReference type="ARBA" id="ARBA00022448"/>
    </source>
</evidence>
<evidence type="ECO:0000256" key="8">
    <source>
        <dbReference type="ARBA" id="ARBA00022989"/>
    </source>
</evidence>
<dbReference type="GO" id="GO:0140359">
    <property type="term" value="F:ABC-type transporter activity"/>
    <property type="evidence" value="ECO:0007669"/>
    <property type="project" value="InterPro"/>
</dbReference>
<evidence type="ECO:0000256" key="5">
    <source>
        <dbReference type="ARBA" id="ARBA00022737"/>
    </source>
</evidence>
<feature type="transmembrane region" description="Helical" evidence="12">
    <location>
        <begin position="797"/>
        <end position="816"/>
    </location>
</feature>
<dbReference type="InterPro" id="IPR017871">
    <property type="entry name" value="ABC_transporter-like_CS"/>
</dbReference>
<dbReference type="Pfam" id="PF00664">
    <property type="entry name" value="ABC_membrane"/>
    <property type="match status" value="2"/>
</dbReference>
<feature type="compositionally biased region" description="Low complexity" evidence="11">
    <location>
        <begin position="103"/>
        <end position="119"/>
    </location>
</feature>
<dbReference type="Proteomes" id="UP000288725">
    <property type="component" value="Chromosome 1"/>
</dbReference>
<feature type="compositionally biased region" description="Low complexity" evidence="11">
    <location>
        <begin position="1936"/>
        <end position="1952"/>
    </location>
</feature>
<dbReference type="PANTHER" id="PTHR24223:SF456">
    <property type="entry name" value="MULTIDRUG RESISTANCE-ASSOCIATED PROTEIN LETHAL(2)03659"/>
    <property type="match status" value="1"/>
</dbReference>
<feature type="transmembrane region" description="Helical" evidence="12">
    <location>
        <begin position="969"/>
        <end position="989"/>
    </location>
</feature>
<dbReference type="InterPro" id="IPR040455">
    <property type="entry name" value="Atg6_BARA"/>
</dbReference>
<dbReference type="FunFam" id="3.40.50.300:FF:000610">
    <property type="entry name" value="Multidrug resistance-associated ABC transporter"/>
    <property type="match status" value="1"/>
</dbReference>
<dbReference type="PROSITE" id="PS50929">
    <property type="entry name" value="ABC_TM1F"/>
    <property type="match status" value="2"/>
</dbReference>
<evidence type="ECO:0000256" key="1">
    <source>
        <dbReference type="ARBA" id="ARBA00004141"/>
    </source>
</evidence>
<accession>A0A444S9V2</accession>
<feature type="transmembrane region" description="Helical" evidence="12">
    <location>
        <begin position="659"/>
        <end position="679"/>
    </location>
</feature>
<evidence type="ECO:0000256" key="12">
    <source>
        <dbReference type="SAM" id="Phobius"/>
    </source>
</evidence>
<organism evidence="15 16">
    <name type="scientific">Verticillium dahliae</name>
    <name type="common">Verticillium wilt</name>
    <dbReference type="NCBI Taxonomy" id="27337"/>
    <lineage>
        <taxon>Eukaryota</taxon>
        <taxon>Fungi</taxon>
        <taxon>Dikarya</taxon>
        <taxon>Ascomycota</taxon>
        <taxon>Pezizomycotina</taxon>
        <taxon>Sordariomycetes</taxon>
        <taxon>Hypocreomycetidae</taxon>
        <taxon>Glomerellales</taxon>
        <taxon>Plectosphaerellaceae</taxon>
        <taxon>Verticillium</taxon>
    </lineage>
</organism>
<feature type="transmembrane region" description="Helical" evidence="12">
    <location>
        <begin position="594"/>
        <end position="613"/>
    </location>
</feature>
<evidence type="ECO:0000256" key="9">
    <source>
        <dbReference type="ARBA" id="ARBA00023136"/>
    </source>
</evidence>
<evidence type="ECO:0000313" key="15">
    <source>
        <dbReference type="EMBL" id="RXG50165.1"/>
    </source>
</evidence>
<keyword evidence="6" id="KW-0547">Nucleotide-binding</keyword>
<dbReference type="SMART" id="SM00382">
    <property type="entry name" value="AAA"/>
    <property type="match status" value="2"/>
</dbReference>
<feature type="transmembrane region" description="Helical" evidence="12">
    <location>
        <begin position="1055"/>
        <end position="1077"/>
    </location>
</feature>
<evidence type="ECO:0000256" key="11">
    <source>
        <dbReference type="SAM" id="MobiDB-lite"/>
    </source>
</evidence>
<dbReference type="FunFam" id="1.10.418.40:FF:000005">
    <property type="entry name" value="Autophagy protein Apg6, putative"/>
    <property type="match status" value="1"/>
</dbReference>
<evidence type="ECO:0000256" key="10">
    <source>
        <dbReference type="ARBA" id="ARBA00023180"/>
    </source>
</evidence>
<dbReference type="InterPro" id="IPR011527">
    <property type="entry name" value="ABC1_TM_dom"/>
</dbReference>
<dbReference type="Gene3D" id="1.20.1560.10">
    <property type="entry name" value="ABC transporter type 1, transmembrane domain"/>
    <property type="match status" value="2"/>
</dbReference>
<feature type="transmembrane region" description="Helical" evidence="12">
    <location>
        <begin position="691"/>
        <end position="711"/>
    </location>
</feature>
<feature type="region of interest" description="Disordered" evidence="11">
    <location>
        <begin position="899"/>
        <end position="922"/>
    </location>
</feature>
<dbReference type="Pfam" id="PF04111">
    <property type="entry name" value="APG6"/>
    <property type="match status" value="1"/>
</dbReference>
<dbReference type="CDD" id="cd18604">
    <property type="entry name" value="ABC_6TM_VMR1_D2_like"/>
    <property type="match status" value="1"/>
</dbReference>
<dbReference type="Gene3D" id="6.10.250.3110">
    <property type="match status" value="1"/>
</dbReference>
<feature type="region of interest" description="Disordered" evidence="11">
    <location>
        <begin position="1932"/>
        <end position="1955"/>
    </location>
</feature>
<keyword evidence="5" id="KW-0677">Repeat</keyword>
<keyword evidence="8 12" id="KW-1133">Transmembrane helix</keyword>
<feature type="transmembrane region" description="Helical" evidence="12">
    <location>
        <begin position="1540"/>
        <end position="1565"/>
    </location>
</feature>
<evidence type="ECO:0000256" key="6">
    <source>
        <dbReference type="ARBA" id="ARBA00022741"/>
    </source>
</evidence>
<feature type="domain" description="ABC transporter" evidence="13">
    <location>
        <begin position="1141"/>
        <end position="1390"/>
    </location>
</feature>
<dbReference type="CDD" id="cd03250">
    <property type="entry name" value="ABCC_MRP_domain1"/>
    <property type="match status" value="1"/>
</dbReference>
<dbReference type="GO" id="GO:0005524">
    <property type="term" value="F:ATP binding"/>
    <property type="evidence" value="ECO:0007669"/>
    <property type="project" value="UniProtKB-KW"/>
</dbReference>
<keyword evidence="9 12" id="KW-0472">Membrane</keyword>
<evidence type="ECO:0000256" key="4">
    <source>
        <dbReference type="ARBA" id="ARBA00022692"/>
    </source>
</evidence>
<dbReference type="InterPro" id="IPR036640">
    <property type="entry name" value="ABC1_TM_sf"/>
</dbReference>
<feature type="transmembrane region" description="Helical" evidence="12">
    <location>
        <begin position="1627"/>
        <end position="1657"/>
    </location>
</feature>
<evidence type="ECO:0000256" key="2">
    <source>
        <dbReference type="ARBA" id="ARBA00009726"/>
    </source>
</evidence>
<comment type="caution">
    <text evidence="15">The sequence shown here is derived from an EMBL/GenBank/DDBJ whole genome shotgun (WGS) entry which is preliminary data.</text>
</comment>
<feature type="transmembrane region" description="Helical" evidence="12">
    <location>
        <begin position="837"/>
        <end position="854"/>
    </location>
</feature>
<dbReference type="InterPro" id="IPR038274">
    <property type="entry name" value="Atg6/Beclin_C_sf"/>
</dbReference>
<name>A0A444S9V2_VERDA</name>
<reference evidence="15 16" key="1">
    <citation type="submission" date="2018-12" db="EMBL/GenBank/DDBJ databases">
        <title>Genome of Verticillium dahliae isolate Getta Getta.</title>
        <authorList>
            <person name="Gardiner D.M."/>
        </authorList>
    </citation>
    <scope>NUCLEOTIDE SEQUENCE [LARGE SCALE GENOMIC DNA]</scope>
    <source>
        <strain evidence="15 16">Getta Getta</strain>
    </source>
</reference>
<dbReference type="PROSITE" id="PS00211">
    <property type="entry name" value="ABC_TRANSPORTER_1"/>
    <property type="match status" value="1"/>
</dbReference>
<evidence type="ECO:0000259" key="14">
    <source>
        <dbReference type="PROSITE" id="PS50929"/>
    </source>
</evidence>
<evidence type="ECO:0008006" key="17">
    <source>
        <dbReference type="Google" id="ProtNLM"/>
    </source>
</evidence>
<dbReference type="EMBL" id="RSDZ01000009">
    <property type="protein sequence ID" value="RXG50165.1"/>
    <property type="molecule type" value="Genomic_DNA"/>
</dbReference>
<dbReference type="CDD" id="cd22249">
    <property type="entry name" value="UDM1_RNF168_RNF169-like"/>
    <property type="match status" value="1"/>
</dbReference>
<keyword evidence="10" id="KW-0325">Glycoprotein</keyword>
<feature type="domain" description="ABC transporter" evidence="13">
    <location>
        <begin position="1815"/>
        <end position="2071"/>
    </location>
</feature>
<dbReference type="GO" id="GO:0005737">
    <property type="term" value="C:cytoplasm"/>
    <property type="evidence" value="ECO:0007669"/>
    <property type="project" value="UniProtKB-ARBA"/>
</dbReference>
<feature type="domain" description="ABC transmembrane type-1" evidence="14">
    <location>
        <begin position="1530"/>
        <end position="1781"/>
    </location>
</feature>
<dbReference type="InterPro" id="IPR003439">
    <property type="entry name" value="ABC_transporter-like_ATP-bd"/>
</dbReference>
<dbReference type="Pfam" id="PF17675">
    <property type="entry name" value="APG6_N"/>
    <property type="match status" value="1"/>
</dbReference>
<dbReference type="FunFam" id="3.40.50.300:FF:000825">
    <property type="entry name" value="ABC bile acid transporter"/>
    <property type="match status" value="1"/>
</dbReference>
<feature type="region of interest" description="Disordered" evidence="11">
    <location>
        <begin position="33"/>
        <end position="54"/>
    </location>
</feature>
<dbReference type="InterPro" id="IPR003593">
    <property type="entry name" value="AAA+_ATPase"/>
</dbReference>
<proteinExistence type="inferred from homology"/>
<dbReference type="InterPro" id="IPR041691">
    <property type="entry name" value="Atg6/beclin_CC"/>
</dbReference>
<dbReference type="InterPro" id="IPR027417">
    <property type="entry name" value="P-loop_NTPase"/>
</dbReference>
<feature type="transmembrane region" description="Helical" evidence="12">
    <location>
        <begin position="536"/>
        <end position="559"/>
    </location>
</feature>
<feature type="transmembrane region" description="Helical" evidence="12">
    <location>
        <begin position="1468"/>
        <end position="1487"/>
    </location>
</feature>
<dbReference type="CDD" id="cd18596">
    <property type="entry name" value="ABC_6TM_VMR1_D1_like"/>
    <property type="match status" value="1"/>
</dbReference>
<dbReference type="CDD" id="cd03244">
    <property type="entry name" value="ABCC_MRP_domain2"/>
    <property type="match status" value="1"/>
</dbReference>
<dbReference type="Gene3D" id="1.10.418.40">
    <property type="entry name" value="Autophagy protein 6/Beclin 1"/>
    <property type="match status" value="1"/>
</dbReference>
<keyword evidence="3" id="KW-0813">Transport</keyword>
<dbReference type="FunFam" id="1.20.1560.10:FF:000013">
    <property type="entry name" value="ABC transporter C family member 2"/>
    <property type="match status" value="1"/>
</dbReference>
<dbReference type="SUPFAM" id="SSF52540">
    <property type="entry name" value="P-loop containing nucleoside triphosphate hydrolases"/>
    <property type="match status" value="2"/>
</dbReference>
<feature type="compositionally biased region" description="Basic and acidic residues" evidence="11">
    <location>
        <begin position="191"/>
        <end position="205"/>
    </location>
</feature>
<feature type="region of interest" description="Disordered" evidence="11">
    <location>
        <begin position="92"/>
        <end position="124"/>
    </location>
</feature>
<sequence>MYCQKCRTPLKLDSSLDELNPAAYDLLVANSSQQQLKQSQLSKGSSPQDQQRKALYDRVAQNAAPAMFKRNAGGGSQRDPNMSFIYLTESQVAQPLSSRHEPSNTNRRSTRPNRSTETNGTREMAKTHEIERIHKLHEILSARSDIDHPVCVECTDMLVEGLQKKLEAANKERDAYVGFLKQAQAQQPSEEDIKKQQQSLEKARQAEAEASAELLKLEKEKAAVDEEILGLEDEARALDREEEEFWRERNAFTAKLSEFQNERDSINSKFDHDSRLLEKLQRSNVYNDTFCISHDGTFATINGLRLGRLSNKAVDWPEINAAWGHALLLLVTVAEKLSYKFDGFEPQPMGSTSRIIRYELPSPSSSRLGSHRSGPPPPPKKHVLELFSNGDLPLGLTFMHRKFDNAMVAFLELVRQLGAYVHRQTSAEGHPLSLPYKIEGDRIHDVCITLGIAQDDGWTKACKLTLTCCKFLLAHASNCRRLGWLPNLARISYTRSSEEVRRQNSTHFLRVTSWKHYEVPRAVPPTAPIMSRDSTLLGGLAAILAFIALCTLPALSGLIKQLRTRAPKDNFYSDQDGKSTPEAVAAFSNRWPKVFIAFFAALGCATSITLSVLSTTSSEGRQGLSLQDWTTTASWLLLAVQTVCIIATNDSVLAYNVGLWTWLSSLLLLLLLLVQDTSLLGELLHRDNASFALRIVNLVAALGLTTASITVQRRPDVFVDGKIVDRMHTVSAYSRFTWSWCTGVLKQATAKKDLEVADLPRPDHNTRARDQSAQWKAYNFKGPLWKNVIWAFRWPLIFQWLLAIFRNVVSFAPYWVTLRILRALEARQPGEKLSVETWIMVFWLGLTVLADAWFSACLFWISWSDVCIPLRGLLSALIVEKAMRRKNVKQASKTDALKVSTNEDGTKKDSQDEEEESDADALKSQQGVVNLIGVDTKRVADFAAFQFFFPASATKLAFAMWFLVSLLGWIPLLSGLATWAVILPFNIYYTKVYSNAQDRLMKIRDQKLTLVNESLQGMRQIKFSALERQWEGRILAMRERELGAIWDVFRSDSMLFGSWVAIPVLLAATSLAVYAWINETLTPSVAFVSIGVFKSLELALSLIPELTTDLVDAKVSIFRIEAYLNGPEITQTITEGHDIAFENADIAWPVDEETNDADRFILRDVSLSFPAGELSVISGKTGSGKSLLLAAILGETDLLSGKIYAPKAPTRIERNDSQANAGNWLLPHSIAYVGQIPWIENASLKDNVLFGLPYDEKRYKDTVFACALTKDLDMFTDGDKTELGTNGINLSGGQKWRVTLARAIYSRAGILVFDDIFSAVDAHVGRHIFEKCLTGPLSKGRTRILVTHHVALCESKTKYIVELGDGTVQHNGLLSELDEDGTLQLIKSHEQSHADNMGDDEATAVNSEQASDVDLDAIQVLENEDIDGGVIKKVPSKSARQFVEDETREQGAIKKHVYATYLRDSGGWSWWTLATLIFVSFEVITLGRSWWLRVWTGDTAEAHVHGLEEYGHIYATTLQHSTIHTASTPFRTTQDRSLNYYLGVYIAISLGTVALGVMRFFYLFLMSLKASRHMFRNMTHTVLRTPLRWLDTVPVGRILNRFTADFNIIDSRIAIDLTLTLNSALSVIGICIASMFVSPLIIVLATILLLICARIALRYLDAARPSKRLESTTKSPIFELFGSALTGVTTIRGFDKSHSYINALYTKLDDYDMATWHLWLFNRWMGWRMSIVGAMFSVVVAAMILADAEMDAALAGFTLSFALDFSESVLWAIRNYASIELDMNAAERVVEYSELPTEEQGGEEPPAMWPTEGRLEVNDLVVSYANDLPPVLKGLTFSVNKNERIGVIGRTGAGKSSLTLALFRFLEARSGSIHVDGLDISKIKLQELRSRLAIIPQDPVLFSGTVRTNLDPFNDRSDAELEDSLQRVHLVGADESSSPGTPSGPASSPTTAVAKNTNPFRSLSSAISEGGLNLSQGQRQLLCLARAIVARPKIMVLDEATSAVDMATDALIQRSIREEFTDSTLIVIAHRLSTIADFDRILVLGEGKVVEFGSPKALWEKGRDGVFRGMCEESGEKEKLRDVIFGVQYVVQAARYRLTAEDSPADEEA</sequence>
<dbReference type="Gene3D" id="3.40.50.300">
    <property type="entry name" value="P-loop containing nucleotide triphosphate hydrolases"/>
    <property type="match status" value="2"/>
</dbReference>
<gene>
    <name evidence="15" type="ORF">VDGE_01026</name>
</gene>
<keyword evidence="4 12" id="KW-0812">Transmembrane</keyword>
<evidence type="ECO:0000313" key="16">
    <source>
        <dbReference type="Proteomes" id="UP000288725"/>
    </source>
</evidence>
<dbReference type="InterPro" id="IPR050173">
    <property type="entry name" value="ABC_transporter_C-like"/>
</dbReference>
<evidence type="ECO:0000256" key="7">
    <source>
        <dbReference type="ARBA" id="ARBA00022840"/>
    </source>
</evidence>
<dbReference type="GO" id="GO:0016887">
    <property type="term" value="F:ATP hydrolysis activity"/>
    <property type="evidence" value="ECO:0007669"/>
    <property type="project" value="InterPro"/>
</dbReference>
<feature type="transmembrane region" description="Helical" evidence="12">
    <location>
        <begin position="942"/>
        <end position="963"/>
    </location>
</feature>
<evidence type="ECO:0000259" key="13">
    <source>
        <dbReference type="PROSITE" id="PS50893"/>
    </source>
</evidence>
<feature type="compositionally biased region" description="Low complexity" evidence="11">
    <location>
        <begin position="33"/>
        <end position="48"/>
    </location>
</feature>
<feature type="transmembrane region" description="Helical" evidence="12">
    <location>
        <begin position="1727"/>
        <end position="1746"/>
    </location>
</feature>